<gene>
    <name evidence="1" type="ORF">CWS01_17820</name>
</gene>
<evidence type="ECO:0000313" key="1">
    <source>
        <dbReference type="EMBL" id="PKG22290.1"/>
    </source>
</evidence>
<proteinExistence type="predicted"/>
<reference evidence="1 2" key="1">
    <citation type="journal article" date="2003" name="Int. J. Syst. Evol. Microbiol.">
        <title>Bacillus nealsonii sp. nov., isolated from a spacecraft-assembly facility, whose spores are gamma-radiation resistant.</title>
        <authorList>
            <person name="Venkateswaran K."/>
            <person name="Kempf M."/>
            <person name="Chen F."/>
            <person name="Satomi M."/>
            <person name="Nicholson W."/>
            <person name="Kern R."/>
        </authorList>
    </citation>
    <scope>NUCLEOTIDE SEQUENCE [LARGE SCALE GENOMIC DNA]</scope>
    <source>
        <strain evidence="1 2">FO-92</strain>
    </source>
</reference>
<evidence type="ECO:0000313" key="2">
    <source>
        <dbReference type="Proteomes" id="UP000233375"/>
    </source>
</evidence>
<dbReference type="OrthoDB" id="2657532at2"/>
<accession>A0A2N0YYF4</accession>
<name>A0A2N0YYF4_9BACI</name>
<dbReference type="AlphaFoldDB" id="A0A2N0YYF4"/>
<organism evidence="1 2">
    <name type="scientific">Niallia nealsonii</name>
    <dbReference type="NCBI Taxonomy" id="115979"/>
    <lineage>
        <taxon>Bacteria</taxon>
        <taxon>Bacillati</taxon>
        <taxon>Bacillota</taxon>
        <taxon>Bacilli</taxon>
        <taxon>Bacillales</taxon>
        <taxon>Bacillaceae</taxon>
        <taxon>Niallia</taxon>
    </lineage>
</organism>
<dbReference type="RefSeq" id="WP_101178530.1">
    <property type="nucleotide sequence ID" value="NZ_PISE01000044.1"/>
</dbReference>
<keyword evidence="2" id="KW-1185">Reference proteome</keyword>
<dbReference type="Proteomes" id="UP000233375">
    <property type="component" value="Unassembled WGS sequence"/>
</dbReference>
<dbReference type="EMBL" id="PISE01000044">
    <property type="protein sequence ID" value="PKG22290.1"/>
    <property type="molecule type" value="Genomic_DNA"/>
</dbReference>
<comment type="caution">
    <text evidence="1">The sequence shown here is derived from an EMBL/GenBank/DDBJ whole genome shotgun (WGS) entry which is preliminary data.</text>
</comment>
<sequence length="149" mass="17683">MERTKIPLNYAIMIEQIRNQGYFNREILKALQKRDKIFLANCGRGMPDWDTLINYYQSNPQKIEQVIAGKYEIVFFTKGTLKKWLRLKFHLAERIDYMDAGIILMNILLPNEDFILLKNMLAKNWEISNIEKVDNQVKFNIVLANKLEQ</sequence>
<protein>
    <submittedName>
        <fullName evidence="1">Uncharacterized protein</fullName>
    </submittedName>
</protein>